<feature type="transmembrane region" description="Helical" evidence="1">
    <location>
        <begin position="524"/>
        <end position="549"/>
    </location>
</feature>
<accession>A0AAW2H8F6</accession>
<sequence>MVICEYADGTGRMYVYYADDAKDAKEYLCPDSVVKEVVGGSSVYTGAPLHVPERCRRERADLNTHVLSMKCIHGASFRIGASKSLPPEGWEELLDCWTCCQSENNVLLGKKMVLKDGCAFTSDFYFYTLGSAVPGCCKNALGYGTEPCKIFYDAIVWDVPDTELVFDYLSSFFERKNVFLLEHGGTRYEVKFFFRTTLCTKENGRLLARDALKVGIKETARAFHDRCHVNRYFMDRIHDTLVRNSIDIEICGYRVSFVGKTDAGRRTVEAPQGGAPLCCLSHHNIFFLALFTHPDTKRTSSLHMWPPRLVHLPMESLTLSKEHLDTLKRMMLLDGEFSTTDTPLTFARPDSPVVIRDMNENIFLESEISENMTILDLKKQLVTLYRKENTLRLVRPGASADLGRGALGFRVFYNKKAITEDLPVSAFVSKSQICLHFEMREFLDAQKVADAGVREDVCTIRTLSSDHWSTGAEIDDPEIKIKVAVDRKSILERNGKAYLVIHRSRRPRIFRDLRRVLSVFQKELFLKLSVILCLIALNNIEVAVILTAILTLRSLNSTRIKVDRKFEGIVKPVCKMVFLFFYTMFVMSEDYNNLRIV</sequence>
<evidence type="ECO:0000256" key="1">
    <source>
        <dbReference type="SAM" id="Phobius"/>
    </source>
</evidence>
<keyword evidence="1" id="KW-1133">Transmembrane helix</keyword>
<name>A0AAW2H8F6_9NEOP</name>
<comment type="caution">
    <text evidence="2">The sequence shown here is derived from an EMBL/GenBank/DDBJ whole genome shotgun (WGS) entry which is preliminary data.</text>
</comment>
<keyword evidence="1" id="KW-0472">Membrane</keyword>
<evidence type="ECO:0000313" key="2">
    <source>
        <dbReference type="EMBL" id="KAL0265972.1"/>
    </source>
</evidence>
<dbReference type="AlphaFoldDB" id="A0AAW2H8F6"/>
<reference evidence="2" key="1">
    <citation type="journal article" date="2024" name="Gigascience">
        <title>Chromosome-level genome of the poultry shaft louse Menopon gallinae provides insight into the host-switching and adaptive evolution of parasitic lice.</title>
        <authorList>
            <person name="Xu Y."/>
            <person name="Ma L."/>
            <person name="Liu S."/>
            <person name="Liang Y."/>
            <person name="Liu Q."/>
            <person name="He Z."/>
            <person name="Tian L."/>
            <person name="Duan Y."/>
            <person name="Cai W."/>
            <person name="Li H."/>
            <person name="Song F."/>
        </authorList>
    </citation>
    <scope>NUCLEOTIDE SEQUENCE</scope>
    <source>
        <strain evidence="2">Cailab_2023a</strain>
    </source>
</reference>
<proteinExistence type="predicted"/>
<organism evidence="2">
    <name type="scientific">Menopon gallinae</name>
    <name type="common">poultry shaft louse</name>
    <dbReference type="NCBI Taxonomy" id="328185"/>
    <lineage>
        <taxon>Eukaryota</taxon>
        <taxon>Metazoa</taxon>
        <taxon>Ecdysozoa</taxon>
        <taxon>Arthropoda</taxon>
        <taxon>Hexapoda</taxon>
        <taxon>Insecta</taxon>
        <taxon>Pterygota</taxon>
        <taxon>Neoptera</taxon>
        <taxon>Paraneoptera</taxon>
        <taxon>Psocodea</taxon>
        <taxon>Troctomorpha</taxon>
        <taxon>Phthiraptera</taxon>
        <taxon>Amblycera</taxon>
        <taxon>Menoponidae</taxon>
        <taxon>Menopon</taxon>
    </lineage>
</organism>
<feature type="transmembrane region" description="Helical" evidence="1">
    <location>
        <begin position="569"/>
        <end position="587"/>
    </location>
</feature>
<protein>
    <submittedName>
        <fullName evidence="2">Uncharacterized protein</fullName>
    </submittedName>
</protein>
<gene>
    <name evidence="2" type="ORF">PYX00_011689</name>
</gene>
<dbReference type="EMBL" id="JARGDH010000006">
    <property type="protein sequence ID" value="KAL0265972.1"/>
    <property type="molecule type" value="Genomic_DNA"/>
</dbReference>
<keyword evidence="1" id="KW-0812">Transmembrane</keyword>